<keyword evidence="3" id="KW-1185">Reference proteome</keyword>
<evidence type="ECO:0000313" key="3">
    <source>
        <dbReference type="Proteomes" id="UP000283433"/>
    </source>
</evidence>
<feature type="chain" id="PRO_5019063009" evidence="1">
    <location>
        <begin position="19"/>
        <end position="596"/>
    </location>
</feature>
<keyword evidence="1" id="KW-0732">Signal</keyword>
<evidence type="ECO:0000313" key="2">
    <source>
        <dbReference type="EMBL" id="RKD17530.1"/>
    </source>
</evidence>
<comment type="caution">
    <text evidence="2">The sequence shown here is derived from an EMBL/GenBank/DDBJ whole genome shotgun (WGS) entry which is preliminary data.</text>
</comment>
<gene>
    <name evidence="2" type="ORF">BCY91_16760</name>
</gene>
<accession>A0A419S7R7</accession>
<evidence type="ECO:0000256" key="1">
    <source>
        <dbReference type="SAM" id="SignalP"/>
    </source>
</evidence>
<dbReference type="EMBL" id="MBTA01000009">
    <property type="protein sequence ID" value="RKD17530.1"/>
    <property type="molecule type" value="Genomic_DNA"/>
</dbReference>
<feature type="signal peptide" evidence="1">
    <location>
        <begin position="1"/>
        <end position="18"/>
    </location>
</feature>
<sequence>MRPLLVLVFLIFGQLAFAQTKADEATAQQLFRNGEYDKSLIIYQKLYKGKNGEAYFEPYFNNLLKLKRYDEAEKIIGKNYKNKPDYALALAELFLEQGNKEKANKAFDAVLASLPADEFAISGIANSFYAREDYEYAIKTLLAGRKVLKDDRAFSYELINLYRFTRQKDALVNELLAVLSEQPAFLANAKNNLARTFDSAQDYDSLKSLLLKKIQKEPDNTAFINLLAWNYTQQKQYDLALLQLIALDRRTNDNGANIYNFANTLIDEQAYPAALKALEYLLGKATNSPYYIAAKVASLKLKNQQVLAGKFNNTDLQQLAKDYQDLLNTYGENNQTAFAIKALAHLQAFYLKQPQQAIQLLERAIKITNINASINAQLKLDLANLYVTENQPWEAALLYGQVEKAFPDHPIGQDAKFKNARLSFFSGDFNWAKAQLDVLKASTSQLIANDALDLSLLIQDELAVDSNGHALKIYARAMLLNQKKAQEKALQTLDTLLTSYPQSTLFDDVLMLKADIFVENKNLLQAKQSLESIISRYHESIWADDALFKLAVLEEDELKDLASAKKHYQQLIDDFPGSLFLAEARKRFRNLRGDAL</sequence>
<dbReference type="SUPFAM" id="SSF48452">
    <property type="entry name" value="TPR-like"/>
    <property type="match status" value="4"/>
</dbReference>
<dbReference type="InterPro" id="IPR011990">
    <property type="entry name" value="TPR-like_helical_dom_sf"/>
</dbReference>
<dbReference type="Pfam" id="PF13174">
    <property type="entry name" value="TPR_6"/>
    <property type="match status" value="2"/>
</dbReference>
<protein>
    <submittedName>
        <fullName evidence="2">Uncharacterized protein</fullName>
    </submittedName>
</protein>
<dbReference type="Proteomes" id="UP000283433">
    <property type="component" value="Unassembled WGS sequence"/>
</dbReference>
<dbReference type="InterPro" id="IPR019734">
    <property type="entry name" value="TPR_rpt"/>
</dbReference>
<dbReference type="SMART" id="SM00028">
    <property type="entry name" value="TPR"/>
    <property type="match status" value="6"/>
</dbReference>
<name>A0A419S7R7_9SPHI</name>
<dbReference type="AlphaFoldDB" id="A0A419S7R7"/>
<organism evidence="2 3">
    <name type="scientific">Pelobium manganitolerans</name>
    <dbReference type="NCBI Taxonomy" id="1842495"/>
    <lineage>
        <taxon>Bacteria</taxon>
        <taxon>Pseudomonadati</taxon>
        <taxon>Bacteroidota</taxon>
        <taxon>Sphingobacteriia</taxon>
        <taxon>Sphingobacteriales</taxon>
        <taxon>Sphingobacteriaceae</taxon>
        <taxon>Pelobium</taxon>
    </lineage>
</organism>
<dbReference type="Gene3D" id="1.25.40.10">
    <property type="entry name" value="Tetratricopeptide repeat domain"/>
    <property type="match status" value="3"/>
</dbReference>
<proteinExistence type="predicted"/>
<reference evidence="2 3" key="1">
    <citation type="submission" date="2016-07" db="EMBL/GenBank/DDBJ databases">
        <title>Genome of Pelobium manganitolerans.</title>
        <authorList>
            <person name="Wu S."/>
            <person name="Wang G."/>
        </authorList>
    </citation>
    <scope>NUCLEOTIDE SEQUENCE [LARGE SCALE GENOMIC DNA]</scope>
    <source>
        <strain evidence="2 3">YS-25</strain>
    </source>
</reference>